<dbReference type="GO" id="GO:0045214">
    <property type="term" value="P:sarcomere organization"/>
    <property type="evidence" value="ECO:0007669"/>
    <property type="project" value="TreeGrafter"/>
</dbReference>
<comment type="similarity">
    <text evidence="1">Belongs to the troponin T family.</text>
</comment>
<feature type="compositionally biased region" description="Basic and acidic residues" evidence="2">
    <location>
        <begin position="43"/>
        <end position="60"/>
    </location>
</feature>
<gene>
    <name evidence="3" type="ORF">OBRU01_08548</name>
</gene>
<accession>A0A0L7LH72</accession>
<feature type="compositionally biased region" description="Acidic residues" evidence="2">
    <location>
        <begin position="1"/>
        <end position="19"/>
    </location>
</feature>
<dbReference type="Gene3D" id="1.20.5.350">
    <property type="match status" value="1"/>
</dbReference>
<feature type="non-terminal residue" evidence="3">
    <location>
        <position position="1"/>
    </location>
</feature>
<feature type="compositionally biased region" description="Basic and acidic residues" evidence="2">
    <location>
        <begin position="67"/>
        <end position="106"/>
    </location>
</feature>
<reference evidence="3 4" key="1">
    <citation type="journal article" date="2015" name="Genome Biol. Evol.">
        <title>The genome of winter moth (Operophtera brumata) provides a genomic perspective on sexual dimorphism and phenology.</title>
        <authorList>
            <person name="Derks M.F."/>
            <person name="Smit S."/>
            <person name="Salis L."/>
            <person name="Schijlen E."/>
            <person name="Bossers A."/>
            <person name="Mateman C."/>
            <person name="Pijl A.S."/>
            <person name="de Ridder D."/>
            <person name="Groenen M.A."/>
            <person name="Visser M.E."/>
            <person name="Megens H.J."/>
        </authorList>
    </citation>
    <scope>NUCLEOTIDE SEQUENCE [LARGE SCALE GENOMIC DNA]</scope>
    <source>
        <strain evidence="3">WM2013NL</strain>
        <tissue evidence="3">Head and thorax</tissue>
    </source>
</reference>
<feature type="region of interest" description="Disordered" evidence="2">
    <location>
        <begin position="319"/>
        <end position="338"/>
    </location>
</feature>
<evidence type="ECO:0000313" key="3">
    <source>
        <dbReference type="EMBL" id="KOB74787.1"/>
    </source>
</evidence>
<organism evidence="3 4">
    <name type="scientific">Operophtera brumata</name>
    <name type="common">Winter moth</name>
    <name type="synonym">Phalaena brumata</name>
    <dbReference type="NCBI Taxonomy" id="104452"/>
    <lineage>
        <taxon>Eukaryota</taxon>
        <taxon>Metazoa</taxon>
        <taxon>Ecdysozoa</taxon>
        <taxon>Arthropoda</taxon>
        <taxon>Hexapoda</taxon>
        <taxon>Insecta</taxon>
        <taxon>Pterygota</taxon>
        <taxon>Neoptera</taxon>
        <taxon>Endopterygota</taxon>
        <taxon>Lepidoptera</taxon>
        <taxon>Glossata</taxon>
        <taxon>Ditrysia</taxon>
        <taxon>Geometroidea</taxon>
        <taxon>Geometridae</taxon>
        <taxon>Larentiinae</taxon>
        <taxon>Operophtera</taxon>
    </lineage>
</organism>
<dbReference type="SUPFAM" id="SSF90250">
    <property type="entry name" value="Troponin coil-coiled subunits"/>
    <property type="match status" value="2"/>
</dbReference>
<name>A0A0L7LH72_OPEBR</name>
<dbReference type="GO" id="GO:0006937">
    <property type="term" value="P:regulation of muscle contraction"/>
    <property type="evidence" value="ECO:0007669"/>
    <property type="project" value="InterPro"/>
</dbReference>
<sequence length="368" mass="43911">GSEEEEVEEEVPETGEENPEFIKRQDQKRSDLDEQLKEYINEWRKQRSKEEDELKRLKEKQAKRKVSRAEEEKRLAQKKKEDEERRVREIEEKKQRDIEEKRQRLEEAEKKRQVMLQAMKESNKTGPNFTIQKKSDNFGLSSAQLERNKTKEQLEEEKKISLSIRIKPLSIDNLGTEKLRVKAQELWECIIKLETEKYDLEERQKRQDYDVSITTQLIAEAVNTALYLGNIPFNTTFICQQLKELKERQKQQLRHKALKKGLDPEALTGKHPPKIQVASKYERRVDTRSYDDKKKLFEGDLEKLNKDFMEKVWQERTDQFGGRQKGEYTPTPYPPSTRTMRQIYLRTGFKDLAVTLCWHQGHNKEDTH</sequence>
<dbReference type="EMBL" id="JTDY01001130">
    <property type="protein sequence ID" value="KOB74787.1"/>
    <property type="molecule type" value="Genomic_DNA"/>
</dbReference>
<feature type="region of interest" description="Disordered" evidence="2">
    <location>
        <begin position="43"/>
        <end position="106"/>
    </location>
</feature>
<evidence type="ECO:0000313" key="4">
    <source>
        <dbReference type="Proteomes" id="UP000037510"/>
    </source>
</evidence>
<dbReference type="InterPro" id="IPR027707">
    <property type="entry name" value="TNNT"/>
</dbReference>
<protein>
    <submittedName>
        <fullName evidence="3">Troponin T</fullName>
    </submittedName>
</protein>
<dbReference type="STRING" id="104452.A0A0L7LH72"/>
<dbReference type="AlphaFoldDB" id="A0A0L7LH72"/>
<dbReference type="GO" id="GO:0006936">
    <property type="term" value="P:muscle contraction"/>
    <property type="evidence" value="ECO:0007669"/>
    <property type="project" value="TreeGrafter"/>
</dbReference>
<dbReference type="InterPro" id="IPR001978">
    <property type="entry name" value="Troponin"/>
</dbReference>
<evidence type="ECO:0000256" key="1">
    <source>
        <dbReference type="ARBA" id="ARBA00008330"/>
    </source>
</evidence>
<keyword evidence="4" id="KW-1185">Reference proteome</keyword>
<dbReference type="PANTHER" id="PTHR11521">
    <property type="entry name" value="TROPONIN T"/>
    <property type="match status" value="1"/>
</dbReference>
<dbReference type="Proteomes" id="UP000037510">
    <property type="component" value="Unassembled WGS sequence"/>
</dbReference>
<dbReference type="GO" id="GO:0005861">
    <property type="term" value="C:troponin complex"/>
    <property type="evidence" value="ECO:0007669"/>
    <property type="project" value="InterPro"/>
</dbReference>
<dbReference type="InterPro" id="IPR038077">
    <property type="entry name" value="Troponin_sf"/>
</dbReference>
<proteinExistence type="inferred from homology"/>
<comment type="caution">
    <text evidence="3">The sequence shown here is derived from an EMBL/GenBank/DDBJ whole genome shotgun (WGS) entry which is preliminary data.</text>
</comment>
<dbReference type="Pfam" id="PF00992">
    <property type="entry name" value="Troponin"/>
    <property type="match status" value="1"/>
</dbReference>
<feature type="compositionally biased region" description="Basic and acidic residues" evidence="2">
    <location>
        <begin position="20"/>
        <end position="31"/>
    </location>
</feature>
<evidence type="ECO:0000256" key="2">
    <source>
        <dbReference type="SAM" id="MobiDB-lite"/>
    </source>
</evidence>
<feature type="region of interest" description="Disordered" evidence="2">
    <location>
        <begin position="1"/>
        <end position="31"/>
    </location>
</feature>
<dbReference type="GO" id="GO:0005523">
    <property type="term" value="F:tropomyosin binding"/>
    <property type="evidence" value="ECO:0007669"/>
    <property type="project" value="TreeGrafter"/>
</dbReference>
<dbReference type="PANTHER" id="PTHR11521:SF1">
    <property type="entry name" value="TROPONIN T, SKELETAL MUSCLE"/>
    <property type="match status" value="1"/>
</dbReference>